<name>A0A0F9PR51_9ZZZZ</name>
<dbReference type="AlphaFoldDB" id="A0A0F9PR51"/>
<dbReference type="EMBL" id="LAZR01005022">
    <property type="protein sequence ID" value="KKN03546.1"/>
    <property type="molecule type" value="Genomic_DNA"/>
</dbReference>
<protein>
    <submittedName>
        <fullName evidence="1">Uncharacterized protein</fullName>
    </submittedName>
</protein>
<accession>A0A0F9PR51</accession>
<comment type="caution">
    <text evidence="1">The sequence shown here is derived from an EMBL/GenBank/DDBJ whole genome shotgun (WGS) entry which is preliminary data.</text>
</comment>
<sequence>MSKYLLLLSIAALLIFFPVACGENKVTLKVTQCKGDAATEKDCMKTVITVDTEGSVLPF</sequence>
<proteinExistence type="predicted"/>
<organism evidence="1">
    <name type="scientific">marine sediment metagenome</name>
    <dbReference type="NCBI Taxonomy" id="412755"/>
    <lineage>
        <taxon>unclassified sequences</taxon>
        <taxon>metagenomes</taxon>
        <taxon>ecological metagenomes</taxon>
    </lineage>
</organism>
<evidence type="ECO:0000313" key="1">
    <source>
        <dbReference type="EMBL" id="KKN03546.1"/>
    </source>
</evidence>
<reference evidence="1" key="1">
    <citation type="journal article" date="2015" name="Nature">
        <title>Complex archaea that bridge the gap between prokaryotes and eukaryotes.</title>
        <authorList>
            <person name="Spang A."/>
            <person name="Saw J.H."/>
            <person name="Jorgensen S.L."/>
            <person name="Zaremba-Niedzwiedzka K."/>
            <person name="Martijn J."/>
            <person name="Lind A.E."/>
            <person name="van Eijk R."/>
            <person name="Schleper C."/>
            <person name="Guy L."/>
            <person name="Ettema T.J."/>
        </authorList>
    </citation>
    <scope>NUCLEOTIDE SEQUENCE</scope>
</reference>
<gene>
    <name evidence="1" type="ORF">LCGC14_1106600</name>
</gene>